<comment type="caution">
    <text evidence="2">The sequence shown here is derived from an EMBL/GenBank/DDBJ whole genome shotgun (WGS) entry which is preliminary data.</text>
</comment>
<reference evidence="2 3" key="1">
    <citation type="submission" date="2023-03" db="EMBL/GenBank/DDBJ databases">
        <title>Genome insight into feeding habits of ladybird beetles.</title>
        <authorList>
            <person name="Li H.-S."/>
            <person name="Huang Y.-H."/>
            <person name="Pang H."/>
        </authorList>
    </citation>
    <scope>NUCLEOTIDE SEQUENCE [LARGE SCALE GENOMIC DNA]</scope>
    <source>
        <strain evidence="2">SYSU_2023b</strain>
        <tissue evidence="2">Whole body</tissue>
    </source>
</reference>
<evidence type="ECO:0000313" key="3">
    <source>
        <dbReference type="Proteomes" id="UP001431783"/>
    </source>
</evidence>
<evidence type="ECO:0000313" key="2">
    <source>
        <dbReference type="EMBL" id="KAK9890153.1"/>
    </source>
</evidence>
<organism evidence="2 3">
    <name type="scientific">Henosepilachna vigintioctopunctata</name>
    <dbReference type="NCBI Taxonomy" id="420089"/>
    <lineage>
        <taxon>Eukaryota</taxon>
        <taxon>Metazoa</taxon>
        <taxon>Ecdysozoa</taxon>
        <taxon>Arthropoda</taxon>
        <taxon>Hexapoda</taxon>
        <taxon>Insecta</taxon>
        <taxon>Pterygota</taxon>
        <taxon>Neoptera</taxon>
        <taxon>Endopterygota</taxon>
        <taxon>Coleoptera</taxon>
        <taxon>Polyphaga</taxon>
        <taxon>Cucujiformia</taxon>
        <taxon>Coccinelloidea</taxon>
        <taxon>Coccinellidae</taxon>
        <taxon>Epilachninae</taxon>
        <taxon>Epilachnini</taxon>
        <taxon>Henosepilachna</taxon>
    </lineage>
</organism>
<dbReference type="AlphaFoldDB" id="A0AAW1V505"/>
<dbReference type="GO" id="GO:0005737">
    <property type="term" value="C:cytoplasm"/>
    <property type="evidence" value="ECO:0007669"/>
    <property type="project" value="TreeGrafter"/>
</dbReference>
<accession>A0AAW1V505</accession>
<evidence type="ECO:0000256" key="1">
    <source>
        <dbReference type="ARBA" id="ARBA00011047"/>
    </source>
</evidence>
<dbReference type="Proteomes" id="UP001431783">
    <property type="component" value="Unassembled WGS sequence"/>
</dbReference>
<dbReference type="Pfam" id="PF07065">
    <property type="entry name" value="D123"/>
    <property type="match status" value="1"/>
</dbReference>
<dbReference type="PANTHER" id="PTHR15323">
    <property type="entry name" value="D123 PROTEIN"/>
    <property type="match status" value="1"/>
</dbReference>
<dbReference type="InterPro" id="IPR009772">
    <property type="entry name" value="CDC123"/>
</dbReference>
<dbReference type="EMBL" id="JARQZJ010000124">
    <property type="protein sequence ID" value="KAK9890153.1"/>
    <property type="molecule type" value="Genomic_DNA"/>
</dbReference>
<protein>
    <recommendedName>
        <fullName evidence="4">Cell division cycle protein 123 homolog</fullName>
    </recommendedName>
</protein>
<gene>
    <name evidence="2" type="ORF">WA026_008959</name>
</gene>
<comment type="similarity">
    <text evidence="1">Belongs to the CDC123 family.</text>
</comment>
<keyword evidence="3" id="KW-1185">Reference proteome</keyword>
<evidence type="ECO:0008006" key="4">
    <source>
        <dbReference type="Google" id="ProtNLM"/>
    </source>
</evidence>
<proteinExistence type="inferred from homology"/>
<dbReference type="PANTHER" id="PTHR15323:SF6">
    <property type="entry name" value="CELL DIVISION CYCLE PROTEIN 123 HOMOLOG"/>
    <property type="match status" value="1"/>
</dbReference>
<sequence length="263" mass="30796">MLELQDWRDFSISSWYNLFSDDVIDSRIIEISDDLLNTLLNINNGEESEEEECSNESFFQIRNELNHLNNKVFVRNNWRSPSDARAFSFGNTLTVTSVEDILLYLSVSDRITRDFESCKGIPFCIVLRPWLNIHPATEFRCIVINKVLRGISPRDWPTYYAHFKEDGPQIIDKIHNFFKSKILKFPRSNYVFDVILNLPDEPIIIDFSPLNKKTNLLAFNWNEIYSIIKKSPTEEVAPVFRYLESDIGIMTRANLQHKFSNIS</sequence>
<name>A0AAW1V505_9CUCU</name>